<evidence type="ECO:0000256" key="6">
    <source>
        <dbReference type="ARBA" id="ARBA00022990"/>
    </source>
</evidence>
<evidence type="ECO:0000256" key="8">
    <source>
        <dbReference type="ARBA" id="ARBA00023136"/>
    </source>
</evidence>
<gene>
    <name evidence="18 19 20 21 22" type="primary">hip1.S</name>
</gene>
<feature type="coiled-coil region" evidence="14">
    <location>
        <begin position="344"/>
        <end position="508"/>
    </location>
</feature>
<dbReference type="GO" id="GO:0030659">
    <property type="term" value="C:cytoplasmic vesicle membrane"/>
    <property type="evidence" value="ECO:0007669"/>
    <property type="project" value="UniProtKB-SubCell"/>
</dbReference>
<evidence type="ECO:0000256" key="2">
    <source>
        <dbReference type="ARBA" id="ARBA00004556"/>
    </source>
</evidence>
<dbReference type="GO" id="GO:0042981">
    <property type="term" value="P:regulation of apoptotic process"/>
    <property type="evidence" value="ECO:0000318"/>
    <property type="project" value="GO_Central"/>
</dbReference>
<dbReference type="GO" id="GO:0006897">
    <property type="term" value="P:endocytosis"/>
    <property type="evidence" value="ECO:0000318"/>
    <property type="project" value="GO_Central"/>
</dbReference>
<dbReference type="CTD" id="108709361"/>
<dbReference type="GO" id="GO:0030864">
    <property type="term" value="C:cortical actin cytoskeleton"/>
    <property type="evidence" value="ECO:0000318"/>
    <property type="project" value="GO_Central"/>
</dbReference>
<dbReference type="FunFam" id="1.25.40.90:FF:000012">
    <property type="entry name" value="Huntingtin interacting protein 1-related"/>
    <property type="match status" value="1"/>
</dbReference>
<evidence type="ECO:0000256" key="9">
    <source>
        <dbReference type="ARBA" id="ARBA00023203"/>
    </source>
</evidence>
<dbReference type="GO" id="GO:0051015">
    <property type="term" value="F:actin filament binding"/>
    <property type="evidence" value="ECO:0000318"/>
    <property type="project" value="GO_Central"/>
</dbReference>
<comment type="subunit">
    <text evidence="12">Homodimer. Interacts with actin; homodimerization promotes actin binding. Interacts with CLTB. Interacts with HIP1. Interacts (via ENTH and I/LWEQ domains) with BCL2L10.</text>
</comment>
<keyword evidence="5" id="KW-0254">Endocytosis</keyword>
<dbReference type="GO" id="GO:0006898">
    <property type="term" value="P:receptor-mediated endocytosis"/>
    <property type="evidence" value="ECO:0007669"/>
    <property type="project" value="UniProtKB-ARBA"/>
</dbReference>
<accession>A0A1L8H618</accession>
<dbReference type="Gene3D" id="6.10.250.920">
    <property type="match status" value="1"/>
</dbReference>
<dbReference type="FunFam" id="1.20.5.1700:FF:000002">
    <property type="entry name" value="Huntingtin interacting protein 1"/>
    <property type="match status" value="1"/>
</dbReference>
<dbReference type="Bgee" id="108709361">
    <property type="expression patterns" value="Expressed in heart and 15 other cell types or tissues"/>
</dbReference>
<dbReference type="InterPro" id="IPR032422">
    <property type="entry name" value="HIP1_clath-bd"/>
</dbReference>
<dbReference type="Gene3D" id="1.20.5.1700">
    <property type="match status" value="1"/>
</dbReference>
<dbReference type="GO" id="GO:0043325">
    <property type="term" value="F:phosphatidylinositol-3,4-bisphosphate binding"/>
    <property type="evidence" value="ECO:0000318"/>
    <property type="project" value="GO_Central"/>
</dbReference>
<keyword evidence="9" id="KW-0009">Actin-binding</keyword>
<evidence type="ECO:0000313" key="21">
    <source>
        <dbReference type="RefSeq" id="XP_041439633.1"/>
    </source>
</evidence>
<dbReference type="PROSITE" id="PS50942">
    <property type="entry name" value="ENTH"/>
    <property type="match status" value="1"/>
</dbReference>
<protein>
    <recommendedName>
        <fullName evidence="13">Huntingtin-interacting protein 1-related protein</fullName>
    </recommendedName>
</protein>
<dbReference type="Gene3D" id="1.20.1410.10">
    <property type="entry name" value="I/LWEQ domain"/>
    <property type="match status" value="1"/>
</dbReference>
<dbReference type="SMART" id="SM00273">
    <property type="entry name" value="ENTH"/>
    <property type="match status" value="1"/>
</dbReference>
<dbReference type="SMART" id="SM00307">
    <property type="entry name" value="ILWEQ"/>
    <property type="match status" value="1"/>
</dbReference>
<dbReference type="PROSITE" id="PS50945">
    <property type="entry name" value="I_LWEQ"/>
    <property type="match status" value="1"/>
</dbReference>
<dbReference type="KEGG" id="xla:108709361"/>
<dbReference type="GO" id="GO:0030136">
    <property type="term" value="C:clathrin-coated vesicle"/>
    <property type="evidence" value="ECO:0000318"/>
    <property type="project" value="GO_Central"/>
</dbReference>
<dbReference type="InterPro" id="IPR035964">
    <property type="entry name" value="I/LWEQ_dom_sf"/>
</dbReference>
<feature type="domain" description="ENTH" evidence="15">
    <location>
        <begin position="1"/>
        <end position="126"/>
    </location>
</feature>
<keyword evidence="8" id="KW-0472">Membrane</keyword>
<dbReference type="Pfam" id="PF07651">
    <property type="entry name" value="ANTH"/>
    <property type="match status" value="1"/>
</dbReference>
<evidence type="ECO:0000256" key="5">
    <source>
        <dbReference type="ARBA" id="ARBA00022583"/>
    </source>
</evidence>
<feature type="coiled-coil region" evidence="14">
    <location>
        <begin position="890"/>
        <end position="919"/>
    </location>
</feature>
<keyword evidence="6" id="KW-0007">Acetylation</keyword>
<dbReference type="Pfam" id="PF16515">
    <property type="entry name" value="HIP1_clath_bdg"/>
    <property type="match status" value="1"/>
</dbReference>
<organism evidence="17 20">
    <name type="scientific">Xenopus laevis</name>
    <name type="common">African clawed frog</name>
    <dbReference type="NCBI Taxonomy" id="8355"/>
    <lineage>
        <taxon>Eukaryota</taxon>
        <taxon>Metazoa</taxon>
        <taxon>Chordata</taxon>
        <taxon>Craniata</taxon>
        <taxon>Vertebrata</taxon>
        <taxon>Euteleostomi</taxon>
        <taxon>Amphibia</taxon>
        <taxon>Batrachia</taxon>
        <taxon>Anura</taxon>
        <taxon>Pipoidea</taxon>
        <taxon>Pipidae</taxon>
        <taxon>Xenopodinae</taxon>
        <taxon>Xenopus</taxon>
        <taxon>Xenopus</taxon>
    </lineage>
</organism>
<dbReference type="GO" id="GO:0042803">
    <property type="term" value="F:protein homodimerization activity"/>
    <property type="evidence" value="ECO:0007669"/>
    <property type="project" value="UniProtKB-ARBA"/>
</dbReference>
<evidence type="ECO:0000256" key="12">
    <source>
        <dbReference type="ARBA" id="ARBA00061714"/>
    </source>
</evidence>
<dbReference type="SUPFAM" id="SSF109885">
    <property type="entry name" value="I/LWEQ domain"/>
    <property type="match status" value="1"/>
</dbReference>
<dbReference type="InterPro" id="IPR002558">
    <property type="entry name" value="ILWEQ_dom"/>
</dbReference>
<evidence type="ECO:0000313" key="19">
    <source>
        <dbReference type="RefSeq" id="XP_041439631.1"/>
    </source>
</evidence>
<dbReference type="RefSeq" id="XP_041439633.1">
    <property type="nucleotide sequence ID" value="XM_041583699.1"/>
</dbReference>
<keyword evidence="7 14" id="KW-0175">Coiled coil</keyword>
<dbReference type="GO" id="GO:2000588">
    <property type="term" value="P:positive regulation of platelet-derived growth factor receptor-beta signaling pathway"/>
    <property type="evidence" value="ECO:0000318"/>
    <property type="project" value="GO_Central"/>
</dbReference>
<comment type="function">
    <text evidence="11">Component of clathrin-coated pits and vesicles, that may link the endocytic machinery to the actin cytoskeleton. Binds 3-phosphoinositides (via ENTH domain). May act through the ENTH domain to promote cell survival by stabilizing receptor tyrosine kinases following ligand-induced endocytosis.</text>
</comment>
<dbReference type="GO" id="GO:0061024">
    <property type="term" value="P:membrane organization"/>
    <property type="evidence" value="ECO:0007669"/>
    <property type="project" value="UniProtKB-ARBA"/>
</dbReference>
<dbReference type="InterPro" id="IPR011417">
    <property type="entry name" value="ANTH_dom"/>
</dbReference>
<feature type="domain" description="I/LWEQ" evidence="16">
    <location>
        <begin position="683"/>
        <end position="924"/>
    </location>
</feature>
<dbReference type="GO" id="GO:0080025">
    <property type="term" value="F:phosphatidylinositol-3,5-bisphosphate binding"/>
    <property type="evidence" value="ECO:0000318"/>
    <property type="project" value="GO_Central"/>
</dbReference>
<dbReference type="OMA" id="VCQLFQY"/>
<keyword evidence="17" id="KW-1185">Reference proteome</keyword>
<dbReference type="STRING" id="8355.A0A1L8H618"/>
<reference evidence="17" key="1">
    <citation type="submission" date="2024-06" db="UniProtKB">
        <authorList>
            <consortium name="RefSeq"/>
        </authorList>
    </citation>
    <scope>NUCLEOTIDE SEQUENCE [LARGE SCALE GENOMIC DNA]</scope>
    <source>
        <strain evidence="17 21">J_2021</strain>
        <tissue evidence="21">Erythrocytes</tissue>
    </source>
</reference>
<evidence type="ECO:0000256" key="1">
    <source>
        <dbReference type="ARBA" id="ARBA00004156"/>
    </source>
</evidence>
<dbReference type="PANTHER" id="PTHR10407:SF14">
    <property type="entry name" value="HUNTINGTIN-INTERACTING PROTEIN 1"/>
    <property type="match status" value="1"/>
</dbReference>
<dbReference type="Pfam" id="PF01608">
    <property type="entry name" value="I_LWEQ"/>
    <property type="match status" value="1"/>
</dbReference>
<evidence type="ECO:0000256" key="10">
    <source>
        <dbReference type="ARBA" id="ARBA00023329"/>
    </source>
</evidence>
<dbReference type="GO" id="GO:0030100">
    <property type="term" value="P:regulation of endocytosis"/>
    <property type="evidence" value="ECO:0007669"/>
    <property type="project" value="UniProtKB-ARBA"/>
</dbReference>
<evidence type="ECO:0000256" key="13">
    <source>
        <dbReference type="ARBA" id="ARBA00073599"/>
    </source>
</evidence>
<comment type="similarity">
    <text evidence="3">Belongs to the SLA2 family.</text>
</comment>
<evidence type="ECO:0000256" key="7">
    <source>
        <dbReference type="ARBA" id="ARBA00023054"/>
    </source>
</evidence>
<evidence type="ECO:0000313" key="20">
    <source>
        <dbReference type="RefSeq" id="XP_041439632.1"/>
    </source>
</evidence>
<evidence type="ECO:0000256" key="3">
    <source>
        <dbReference type="ARBA" id="ARBA00010135"/>
    </source>
</evidence>
<dbReference type="GO" id="GO:0045742">
    <property type="term" value="P:positive regulation of epidermal growth factor receptor signaling pathway"/>
    <property type="evidence" value="ECO:0000318"/>
    <property type="project" value="GO_Central"/>
</dbReference>
<dbReference type="GO" id="GO:0098793">
    <property type="term" value="C:presynapse"/>
    <property type="evidence" value="ECO:0000318"/>
    <property type="project" value="GO_Central"/>
</dbReference>
<keyword evidence="10" id="KW-0968">Cytoplasmic vesicle</keyword>
<evidence type="ECO:0000313" key="22">
    <source>
        <dbReference type="Xenbase" id="XB-GENE-6488601"/>
    </source>
</evidence>
<dbReference type="GO" id="GO:0051050">
    <property type="term" value="P:positive regulation of transport"/>
    <property type="evidence" value="ECO:0007669"/>
    <property type="project" value="UniProtKB-ARBA"/>
</dbReference>
<dbReference type="RefSeq" id="XP_041439632.1">
    <property type="nucleotide sequence ID" value="XM_041583698.1"/>
</dbReference>
<comment type="subcellular location">
    <subcellularLocation>
        <location evidence="2">Cytoplasm</location>
        <location evidence="2">Perinuclear region</location>
    </subcellularLocation>
    <subcellularLocation>
        <location evidence="1">Cytoplasmic vesicle membrane</location>
    </subcellularLocation>
</comment>
<evidence type="ECO:0000256" key="14">
    <source>
        <dbReference type="SAM" id="Coils"/>
    </source>
</evidence>
<proteinExistence type="inferred from homology"/>
<dbReference type="OrthoDB" id="8178130at2759"/>
<dbReference type="GO" id="GO:0035615">
    <property type="term" value="F:clathrin adaptor activity"/>
    <property type="evidence" value="ECO:0000318"/>
    <property type="project" value="GO_Central"/>
</dbReference>
<dbReference type="GO" id="GO:0048471">
    <property type="term" value="C:perinuclear region of cytoplasm"/>
    <property type="evidence" value="ECO:0007669"/>
    <property type="project" value="UniProtKB-SubCell"/>
</dbReference>
<evidence type="ECO:0000313" key="17">
    <source>
        <dbReference type="Proteomes" id="UP000186698"/>
    </source>
</evidence>
<dbReference type="SUPFAM" id="SSF48464">
    <property type="entry name" value="ENTH/VHS domain"/>
    <property type="match status" value="1"/>
</dbReference>
<evidence type="ECO:0000313" key="18">
    <source>
        <dbReference type="RefSeq" id="XP_018104620.1"/>
    </source>
</evidence>
<dbReference type="Proteomes" id="UP000186698">
    <property type="component" value="Chromosome 2S"/>
</dbReference>
<dbReference type="RefSeq" id="XP_018104620.1">
    <property type="nucleotide sequence ID" value="XM_018249131.2"/>
</dbReference>
<dbReference type="InterPro" id="IPR008942">
    <property type="entry name" value="ENTH_VHS"/>
</dbReference>
<dbReference type="AlphaFoldDB" id="A0A1L8H618"/>
<evidence type="ECO:0000259" key="15">
    <source>
        <dbReference type="PROSITE" id="PS50942"/>
    </source>
</evidence>
<dbReference type="GO" id="GO:0032051">
    <property type="term" value="F:clathrin light chain binding"/>
    <property type="evidence" value="ECO:0000318"/>
    <property type="project" value="GO_Central"/>
</dbReference>
<dbReference type="GO" id="GO:0048268">
    <property type="term" value="P:clathrin coat assembly"/>
    <property type="evidence" value="ECO:0000318"/>
    <property type="project" value="GO_Central"/>
</dbReference>
<evidence type="ECO:0000256" key="11">
    <source>
        <dbReference type="ARBA" id="ARBA00059997"/>
    </source>
</evidence>
<dbReference type="GeneID" id="108709361"/>
<reference evidence="18 19" key="2">
    <citation type="submission" date="2025-04" db="UniProtKB">
        <authorList>
            <consortium name="RefSeq"/>
        </authorList>
    </citation>
    <scope>IDENTIFICATION</scope>
    <source>
        <strain evidence="17 18">J_2021</strain>
        <tissue evidence="18 19">Erythrocytes</tissue>
    </source>
</reference>
<dbReference type="GO" id="GO:0051130">
    <property type="term" value="P:positive regulation of cellular component organization"/>
    <property type="evidence" value="ECO:0007669"/>
    <property type="project" value="UniProtKB-ARBA"/>
</dbReference>
<dbReference type="GO" id="GO:0030837">
    <property type="term" value="P:negative regulation of actin filament polymerization"/>
    <property type="evidence" value="ECO:0007669"/>
    <property type="project" value="UniProtKB-ARBA"/>
</dbReference>
<dbReference type="InterPro" id="IPR030224">
    <property type="entry name" value="Sla2_fam"/>
</dbReference>
<sequence>MDAGKMTVSINKAINTQEAAVKEKHARTCILGTHHEKGAQTFWVAVNRLPLSSNAVLCWKFCHVFHKLLRDGHPSVLRDSLHYKNELIDMSRMWGHLSEGYGQLCSIYLKLLIIKMEFHTKNPRFPGNLQMTDRQLDEAGENDVNNFFQLTVEIFDYMEWELNLFHTVFKSLDMSRSVSVTAAGQCRLSPLIQVILDCSHLYDYTVKLLFKLHSCLPTDTLQGHRDRFMEQFQKLKDLFYRSSNLQYFKRLLQIPKLPENPPNFLRASALSEHISPVVLIPSENSPPDSESLIETEDLVGMDTLSHQSLSENTFDDIFGSSFSSDPFNFSNQNGMRRDDKDHLIEQLYKEIAMLRDELGNFKSENHRLVTNLKGRIQELEAELAEQKHLREQAVDENEFLRTELEDLKRKREDTEKAQKSLTEIERKSIANEQRYTKLKEKYAELVQSHAELLRKNAEVTKQVTMAREALVDMEHSKKELEDSYQRVNEHTQRKAHEQIQEMDQLQGALEYRKQEVHLLKASIEASKQEGQVRVMELKESVIDRVLQEAESIIQESMRQLDEPQYSSGTISTDFLITRTLAAVQSTEKMEEAWKSHMADPSDISLLLLPLVQFAHRISHVIIQGAQTTTFDRLSDGCRTCGTEALSYLSSLRKNETEGKVDCSRVTAALKHITEIAQELRPPSLDIREEKLGDLVEKEMAATAAAVETAATRIEEMLTKSRTDDTGVKLQVNERILGSCTDLMQGIQALILASKDLQKEIVESGRGAASQKEFYAKNSRWTEGLISASKAVGWGATVMVDAADLVVQGQGKFEDLIVCSHEIAASTAQLVAASKVKAEKNSGNLSRLQLASKVVNQNAAGVVASTKCVMSQIEEKDTMDFSSMTLTQIKRQEMDSQVRVLELENELQKEREKLGELRKKHYDLAGVSEGWGDAAE</sequence>
<dbReference type="Gene3D" id="1.25.40.90">
    <property type="match status" value="1"/>
</dbReference>
<dbReference type="PaxDb" id="8355-A0A1L8H618"/>
<dbReference type="AGR" id="Xenbase:XB-GENE-6488601"/>
<evidence type="ECO:0000256" key="4">
    <source>
        <dbReference type="ARBA" id="ARBA00022490"/>
    </source>
</evidence>
<dbReference type="InterPro" id="IPR013809">
    <property type="entry name" value="ENTH"/>
</dbReference>
<name>A0A1L8H618_XENLA</name>
<evidence type="ECO:0000259" key="16">
    <source>
        <dbReference type="PROSITE" id="PS50945"/>
    </source>
</evidence>
<dbReference type="FunFam" id="1.20.1410.10:FF:000002">
    <property type="entry name" value="Huntingtin interacting protein 1"/>
    <property type="match status" value="1"/>
</dbReference>
<keyword evidence="4" id="KW-0963">Cytoplasm</keyword>
<dbReference type="GO" id="GO:0007015">
    <property type="term" value="P:actin filament organization"/>
    <property type="evidence" value="ECO:0000318"/>
    <property type="project" value="GO_Central"/>
</dbReference>
<dbReference type="PANTHER" id="PTHR10407">
    <property type="entry name" value="HUNTINGTIN INTERACTING PROTEIN 1"/>
    <property type="match status" value="1"/>
</dbReference>
<dbReference type="RefSeq" id="XP_041439631.1">
    <property type="nucleotide sequence ID" value="XM_041583697.1"/>
</dbReference>
<dbReference type="Xenbase" id="XB-GENE-6488601">
    <property type="gene designation" value="hip1.S"/>
</dbReference>